<keyword evidence="1" id="KW-0808">Transferase</keyword>
<reference evidence="3" key="1">
    <citation type="submission" date="2018-06" db="EMBL/GenBank/DDBJ databases">
        <authorList>
            <person name="Zhirakovskaya E."/>
        </authorList>
    </citation>
    <scope>NUCLEOTIDE SEQUENCE</scope>
</reference>
<feature type="domain" description="tRNA(Ile)-lysidine/2-thiocytidine synthase N-terminal" evidence="2">
    <location>
        <begin position="13"/>
        <end position="193"/>
    </location>
</feature>
<evidence type="ECO:0000256" key="1">
    <source>
        <dbReference type="ARBA" id="ARBA00022679"/>
    </source>
</evidence>
<dbReference type="PANTHER" id="PTHR43686">
    <property type="entry name" value="SULFURTRANSFERASE-RELATED"/>
    <property type="match status" value="1"/>
</dbReference>
<dbReference type="InterPro" id="IPR014729">
    <property type="entry name" value="Rossmann-like_a/b/a_fold"/>
</dbReference>
<dbReference type="AlphaFoldDB" id="A0A3B0VJ83"/>
<dbReference type="Pfam" id="PF01171">
    <property type="entry name" value="ATP_bind_3"/>
    <property type="match status" value="1"/>
</dbReference>
<dbReference type="PIRSF" id="PIRSF004976">
    <property type="entry name" value="ATPase_YdaO"/>
    <property type="match status" value="1"/>
</dbReference>
<dbReference type="InterPro" id="IPR035107">
    <property type="entry name" value="tRNA_thiolation_TtcA_Ctu1"/>
</dbReference>
<organism evidence="3">
    <name type="scientific">hydrothermal vent metagenome</name>
    <dbReference type="NCBI Taxonomy" id="652676"/>
    <lineage>
        <taxon>unclassified sequences</taxon>
        <taxon>metagenomes</taxon>
        <taxon>ecological metagenomes</taxon>
    </lineage>
</organism>
<evidence type="ECO:0000313" key="3">
    <source>
        <dbReference type="EMBL" id="VAW39092.1"/>
    </source>
</evidence>
<evidence type="ECO:0000259" key="2">
    <source>
        <dbReference type="Pfam" id="PF01171"/>
    </source>
</evidence>
<sequence length="222" mass="25556">MHDYSMLAHGDRVLIAVSGGVDSLVLTWILDNWRHKAPINYELKAVHIDMGFGGREDYKAVSAEMDRLNIPLLVEHSDFGVENQDDDVTCYRCARRRRGRLFELAREHNCQDLALGHHMDDIIETLFINMLYSGNISTMRPGQQLFKGRLTLIRPLAYLSKDEVWILARLAGITPVKNPCPRADHNKRDEVRNLLKSLYQRDPLYKANIFAALHNVKTDYLL</sequence>
<name>A0A3B0VJ83_9ZZZZ</name>
<accession>A0A3B0VJ83</accession>
<dbReference type="GO" id="GO:0016740">
    <property type="term" value="F:transferase activity"/>
    <property type="evidence" value="ECO:0007669"/>
    <property type="project" value="UniProtKB-KW"/>
</dbReference>
<dbReference type="Gene3D" id="3.40.50.620">
    <property type="entry name" value="HUPs"/>
    <property type="match status" value="1"/>
</dbReference>
<dbReference type="InterPro" id="IPR011063">
    <property type="entry name" value="TilS/TtcA_N"/>
</dbReference>
<proteinExistence type="predicted"/>
<gene>
    <name evidence="3" type="ORF">MNBD_DELTA03-404</name>
</gene>
<dbReference type="SUPFAM" id="SSF52402">
    <property type="entry name" value="Adenine nucleotide alpha hydrolases-like"/>
    <property type="match status" value="1"/>
</dbReference>
<dbReference type="GO" id="GO:0008033">
    <property type="term" value="P:tRNA processing"/>
    <property type="evidence" value="ECO:0007669"/>
    <property type="project" value="InterPro"/>
</dbReference>
<dbReference type="EMBL" id="UOEX01000274">
    <property type="protein sequence ID" value="VAW39092.1"/>
    <property type="molecule type" value="Genomic_DNA"/>
</dbReference>
<dbReference type="PANTHER" id="PTHR43686:SF1">
    <property type="entry name" value="AMINOTRAN_5 DOMAIN-CONTAINING PROTEIN"/>
    <property type="match status" value="1"/>
</dbReference>
<protein>
    <submittedName>
        <fullName evidence="3">tRNA(Cytosine32)-2-thiocytidine synthetase</fullName>
    </submittedName>
</protein>